<dbReference type="OrthoDB" id="3162794at2759"/>
<dbReference type="SUPFAM" id="SSF52047">
    <property type="entry name" value="RNI-like"/>
    <property type="match status" value="1"/>
</dbReference>
<dbReference type="CDD" id="cd09917">
    <property type="entry name" value="F-box_SF"/>
    <property type="match status" value="1"/>
</dbReference>
<accession>A0A9P5XW74</accession>
<dbReference type="AlphaFoldDB" id="A0A9P5XW74"/>
<dbReference type="InterPro" id="IPR001810">
    <property type="entry name" value="F-box_dom"/>
</dbReference>
<dbReference type="InterPro" id="IPR032675">
    <property type="entry name" value="LRR_dom_sf"/>
</dbReference>
<gene>
    <name evidence="2" type="ORF">BDZ94DRAFT_331836</name>
</gene>
<dbReference type="Pfam" id="PF00646">
    <property type="entry name" value="F-box"/>
    <property type="match status" value="1"/>
</dbReference>
<organism evidence="2 3">
    <name type="scientific">Collybia nuda</name>
    <dbReference type="NCBI Taxonomy" id="64659"/>
    <lineage>
        <taxon>Eukaryota</taxon>
        <taxon>Fungi</taxon>
        <taxon>Dikarya</taxon>
        <taxon>Basidiomycota</taxon>
        <taxon>Agaricomycotina</taxon>
        <taxon>Agaricomycetes</taxon>
        <taxon>Agaricomycetidae</taxon>
        <taxon>Agaricales</taxon>
        <taxon>Tricholomatineae</taxon>
        <taxon>Clitocybaceae</taxon>
        <taxon>Collybia</taxon>
    </lineage>
</organism>
<evidence type="ECO:0000313" key="2">
    <source>
        <dbReference type="EMBL" id="KAF9456661.1"/>
    </source>
</evidence>
<comment type="caution">
    <text evidence="2">The sequence shown here is derived from an EMBL/GenBank/DDBJ whole genome shotgun (WGS) entry which is preliminary data.</text>
</comment>
<keyword evidence="3" id="KW-1185">Reference proteome</keyword>
<reference evidence="2" key="1">
    <citation type="submission" date="2020-11" db="EMBL/GenBank/DDBJ databases">
        <authorList>
            <consortium name="DOE Joint Genome Institute"/>
            <person name="Ahrendt S."/>
            <person name="Riley R."/>
            <person name="Andreopoulos W."/>
            <person name="Labutti K."/>
            <person name="Pangilinan J."/>
            <person name="Ruiz-Duenas F.J."/>
            <person name="Barrasa J.M."/>
            <person name="Sanchez-Garcia M."/>
            <person name="Camarero S."/>
            <person name="Miyauchi S."/>
            <person name="Serrano A."/>
            <person name="Linde D."/>
            <person name="Babiker R."/>
            <person name="Drula E."/>
            <person name="Ayuso-Fernandez I."/>
            <person name="Pacheco R."/>
            <person name="Padilla G."/>
            <person name="Ferreira P."/>
            <person name="Barriuso J."/>
            <person name="Kellner H."/>
            <person name="Castanera R."/>
            <person name="Alfaro M."/>
            <person name="Ramirez L."/>
            <person name="Pisabarro A.G."/>
            <person name="Kuo A."/>
            <person name="Tritt A."/>
            <person name="Lipzen A."/>
            <person name="He G."/>
            <person name="Yan M."/>
            <person name="Ng V."/>
            <person name="Cullen D."/>
            <person name="Martin F."/>
            <person name="Rosso M.-N."/>
            <person name="Henrissat B."/>
            <person name="Hibbett D."/>
            <person name="Martinez A.T."/>
            <person name="Grigoriev I.V."/>
        </authorList>
    </citation>
    <scope>NUCLEOTIDE SEQUENCE</scope>
    <source>
        <strain evidence="2">CBS 247.69</strain>
    </source>
</reference>
<proteinExistence type="predicted"/>
<protein>
    <recommendedName>
        <fullName evidence="1">F-box domain-containing protein</fullName>
    </recommendedName>
</protein>
<dbReference type="EMBL" id="MU150410">
    <property type="protein sequence ID" value="KAF9456661.1"/>
    <property type="molecule type" value="Genomic_DNA"/>
</dbReference>
<name>A0A9P5XW74_9AGAR</name>
<dbReference type="PROSITE" id="PS50181">
    <property type="entry name" value="FBOX"/>
    <property type="match status" value="1"/>
</dbReference>
<evidence type="ECO:0000313" key="3">
    <source>
        <dbReference type="Proteomes" id="UP000807353"/>
    </source>
</evidence>
<sequence>MRESGNETPELKSNRRRSLGALFRIPLSARSPDYHSISTSKPVGSVPADIIREIVDLLSPADILSFSLTSKSLHTLLLPPLYDSVALRSSRKCESTLELLGQRPDLCALIRKLAVRPNYYLAWPKPDKPLDEEWVASKIAKIAPYLTSLNTFDWDGLEVPVDVLWSTLRTCCPDLRHVFCNVGALPLNPESQLFRFSDLKSFSLIVRYGLGGTELFPPLEDLPDEFWEMILHRCPDLEELAVCSFSSCTRIFDVLRVTEGHWPSLNSLTLGSFGYQSDFTLGPADDQALADFLEDHSTLQFIRLQWNFKRWMSPSDIPMHLPKTALPKLDTFIGIYQQLAELPNPGSIETLDLTCEPLHESRLETICPILQNLTSLTCLDIWAHVRAPNQDHNNLFYSILSSCPKLTDFHFMCTTSFTFKPLKQLLTQLHLLPDLKRFSLTKGHQYRDESMLQSALHIMTHSRGLKQINIRWAREKSPNHLKQEGTYDITHDDRGRPVALMVVERGIPLLGPPFYRRYKHKIKAHRVVSSLKPAKLIQLLS</sequence>
<dbReference type="Gene3D" id="3.80.10.10">
    <property type="entry name" value="Ribonuclease Inhibitor"/>
    <property type="match status" value="1"/>
</dbReference>
<dbReference type="Proteomes" id="UP000807353">
    <property type="component" value="Unassembled WGS sequence"/>
</dbReference>
<evidence type="ECO:0000259" key="1">
    <source>
        <dbReference type="PROSITE" id="PS50181"/>
    </source>
</evidence>
<feature type="domain" description="F-box" evidence="1">
    <location>
        <begin position="40"/>
        <end position="85"/>
    </location>
</feature>